<comment type="caution">
    <text evidence="3">The sequence shown here is derived from an EMBL/GenBank/DDBJ whole genome shotgun (WGS) entry which is preliminary data.</text>
</comment>
<proteinExistence type="predicted"/>
<feature type="transmembrane region" description="Helical" evidence="1">
    <location>
        <begin position="58"/>
        <end position="77"/>
    </location>
</feature>
<name>A0A2M8QCL0_9CHLR</name>
<keyword evidence="1" id="KW-1133">Transmembrane helix</keyword>
<evidence type="ECO:0000313" key="3">
    <source>
        <dbReference type="EMBL" id="PJF47555.1"/>
    </source>
</evidence>
<reference evidence="3 4" key="1">
    <citation type="submission" date="2017-11" db="EMBL/GenBank/DDBJ databases">
        <title>Evolution of Phototrophy in the Chloroflexi Phylum Driven by Horizontal Gene Transfer.</title>
        <authorList>
            <person name="Ward L.M."/>
            <person name="Hemp J."/>
            <person name="Shih P.M."/>
            <person name="Mcglynn S.E."/>
            <person name="Fischer W."/>
        </authorList>
    </citation>
    <scope>NUCLEOTIDE SEQUENCE [LARGE SCALE GENOMIC DNA]</scope>
    <source>
        <strain evidence="3">JP3_7</strain>
    </source>
</reference>
<sequence length="181" mass="19641">MTSSRRNDATTPLSSVASVKRFHSSFDARTRGISIAVVVIVAVVIALTGVAAQAGRSLFFATVSVGLSAFFAFLFALSPNGVEVGEDVVYICRRWGSVPRHLAALTNVRRIAIHELQSSIRLVSVGGVFGWYGTFQSPTLGEFKMFATRLDRLVLMDFHGERIVVSVDEPDALLALLQVQI</sequence>
<dbReference type="Pfam" id="PF10882">
    <property type="entry name" value="bPH_5"/>
    <property type="match status" value="1"/>
</dbReference>
<dbReference type="AlphaFoldDB" id="A0A2M8QCL0"/>
<accession>A0A2M8QCL0</accession>
<dbReference type="EMBL" id="PGTN01000044">
    <property type="protein sequence ID" value="PJF47555.1"/>
    <property type="molecule type" value="Genomic_DNA"/>
</dbReference>
<dbReference type="InterPro" id="IPR027783">
    <property type="entry name" value="Bacterial_PH-related"/>
</dbReference>
<feature type="domain" description="Bacterial Pleckstrin homology" evidence="2">
    <location>
        <begin position="105"/>
        <end position="179"/>
    </location>
</feature>
<protein>
    <recommendedName>
        <fullName evidence="2">Bacterial Pleckstrin homology domain-containing protein</fullName>
    </recommendedName>
</protein>
<organism evidence="3 4">
    <name type="scientific">Candidatus Thermofonsia Clade 3 bacterium</name>
    <dbReference type="NCBI Taxonomy" id="2364212"/>
    <lineage>
        <taxon>Bacteria</taxon>
        <taxon>Bacillati</taxon>
        <taxon>Chloroflexota</taxon>
        <taxon>Candidatus Thermofontia</taxon>
        <taxon>Candidatus Thermofonsia Clade 3</taxon>
    </lineage>
</organism>
<evidence type="ECO:0000256" key="1">
    <source>
        <dbReference type="SAM" id="Phobius"/>
    </source>
</evidence>
<keyword evidence="1" id="KW-0812">Transmembrane</keyword>
<gene>
    <name evidence="3" type="ORF">CUN48_08125</name>
</gene>
<dbReference type="Proteomes" id="UP000230790">
    <property type="component" value="Unassembled WGS sequence"/>
</dbReference>
<evidence type="ECO:0000259" key="2">
    <source>
        <dbReference type="Pfam" id="PF10882"/>
    </source>
</evidence>
<evidence type="ECO:0000313" key="4">
    <source>
        <dbReference type="Proteomes" id="UP000230790"/>
    </source>
</evidence>
<keyword evidence="1" id="KW-0472">Membrane</keyword>
<feature type="transmembrane region" description="Helical" evidence="1">
    <location>
        <begin position="33"/>
        <end position="52"/>
    </location>
</feature>